<dbReference type="GO" id="GO:1990871">
    <property type="term" value="C:Vma12-Vma22 assembly complex"/>
    <property type="evidence" value="ECO:0007669"/>
    <property type="project" value="TreeGrafter"/>
</dbReference>
<dbReference type="PANTHER" id="PTHR31996">
    <property type="entry name" value="COILED-COIL DOMAIN-CONTAINING PROTEIN 115"/>
    <property type="match status" value="1"/>
</dbReference>
<dbReference type="OMA" id="GQDCYDE"/>
<accession>M7SLR0</accession>
<dbReference type="InterPro" id="IPR040357">
    <property type="entry name" value="Vma22/CCDC115"/>
</dbReference>
<dbReference type="OrthoDB" id="408631at2759"/>
<protein>
    <recommendedName>
        <fullName evidence="1">Vacuolar ATPase assembly protein VMA22</fullName>
    </recommendedName>
</protein>
<reference evidence="4" key="1">
    <citation type="journal article" date="2013" name="Genome Announc.">
        <title>Draft genome sequence of the grapevine dieback fungus Eutypa lata UCR-EL1.</title>
        <authorList>
            <person name="Blanco-Ulate B."/>
            <person name="Rolshausen P.E."/>
            <person name="Cantu D."/>
        </authorList>
    </citation>
    <scope>NUCLEOTIDE SEQUENCE [LARGE SCALE GENOMIC DNA]</scope>
    <source>
        <strain evidence="4">UCR-EL1</strain>
    </source>
</reference>
<evidence type="ECO:0000256" key="1">
    <source>
        <dbReference type="ARBA" id="ARBA00093634"/>
    </source>
</evidence>
<feature type="compositionally biased region" description="Basic and acidic residues" evidence="2">
    <location>
        <begin position="122"/>
        <end position="151"/>
    </location>
</feature>
<dbReference type="KEGG" id="ela:UCREL1_5677"/>
<feature type="region of interest" description="Disordered" evidence="2">
    <location>
        <begin position="217"/>
        <end position="240"/>
    </location>
</feature>
<name>M7SLR0_EUTLA</name>
<feature type="region of interest" description="Disordered" evidence="2">
    <location>
        <begin position="92"/>
        <end position="159"/>
    </location>
</feature>
<organism evidence="3 4">
    <name type="scientific">Eutypa lata (strain UCR-EL1)</name>
    <name type="common">Grapevine dieback disease fungus</name>
    <name type="synonym">Eutypa armeniacae</name>
    <dbReference type="NCBI Taxonomy" id="1287681"/>
    <lineage>
        <taxon>Eukaryota</taxon>
        <taxon>Fungi</taxon>
        <taxon>Dikarya</taxon>
        <taxon>Ascomycota</taxon>
        <taxon>Pezizomycotina</taxon>
        <taxon>Sordariomycetes</taxon>
        <taxon>Xylariomycetidae</taxon>
        <taxon>Xylariales</taxon>
        <taxon>Diatrypaceae</taxon>
        <taxon>Eutypa</taxon>
    </lineage>
</organism>
<dbReference type="STRING" id="1287681.M7SLR0"/>
<evidence type="ECO:0000313" key="3">
    <source>
        <dbReference type="EMBL" id="EMR67324.1"/>
    </source>
</evidence>
<dbReference type="Pfam" id="PF21730">
    <property type="entry name" value="Vma22_CCDC115"/>
    <property type="match status" value="1"/>
</dbReference>
<gene>
    <name evidence="3" type="ORF">UCREL1_5677</name>
</gene>
<dbReference type="AlphaFoldDB" id="M7SLR0"/>
<dbReference type="Proteomes" id="UP000012174">
    <property type="component" value="Unassembled WGS sequence"/>
</dbReference>
<proteinExistence type="predicted"/>
<evidence type="ECO:0000313" key="4">
    <source>
        <dbReference type="Proteomes" id="UP000012174"/>
    </source>
</evidence>
<sequence length="240" mass="26846">MDTDAIDALLERYLHLLHEYTTLREQLNALQTGTYQNIARANFAAERGMRYGQDHYDERMQASRRVGVAISAAATADQNTVAVAAVPRFTVIRHGEEREEEDADSEKTSGTDEGSGLGGGLDIKERGNDNAAERVKERVEDEDDTKPANDKKKTKKKMQRDPLRWFGLLTPMALRQAQAQSLQAVEQVIPRLVSVDAEMAQVEIEVRRARKKRAKAEIAAAKERQQPQQQGSMKGEEITA</sequence>
<dbReference type="eggNOG" id="ENOG502S6WS">
    <property type="taxonomic scope" value="Eukaryota"/>
</dbReference>
<dbReference type="GO" id="GO:0051082">
    <property type="term" value="F:unfolded protein binding"/>
    <property type="evidence" value="ECO:0007669"/>
    <property type="project" value="TreeGrafter"/>
</dbReference>
<keyword evidence="4" id="KW-1185">Reference proteome</keyword>
<dbReference type="PANTHER" id="PTHR31996:SF2">
    <property type="entry name" value="COILED-COIL DOMAIN-CONTAINING PROTEIN 115"/>
    <property type="match status" value="1"/>
</dbReference>
<dbReference type="EMBL" id="KB706462">
    <property type="protein sequence ID" value="EMR67324.1"/>
    <property type="molecule type" value="Genomic_DNA"/>
</dbReference>
<dbReference type="GO" id="GO:0070072">
    <property type="term" value="P:vacuolar proton-transporting V-type ATPase complex assembly"/>
    <property type="evidence" value="ECO:0007669"/>
    <property type="project" value="InterPro"/>
</dbReference>
<evidence type="ECO:0000256" key="2">
    <source>
        <dbReference type="SAM" id="MobiDB-lite"/>
    </source>
</evidence>
<dbReference type="HOGENOM" id="CLU_057721_0_0_1"/>